<name>A0A6M4ATB8_9SPHN</name>
<dbReference type="EMBL" id="CP053015">
    <property type="protein sequence ID" value="QJQ32358.1"/>
    <property type="molecule type" value="Genomic_DNA"/>
</dbReference>
<sequence>MAKFCNGCGAALAANAQFCGSCGASVAQVAPPPAAGPAPSPYVPPVQYPAAGVAPPGGTNLPWIIAGAVVLLLGVAVAYLFMTRDKAEAAPEATAAGAPAEAVATEAVGAEVLKYVTSQTNIRNIATAQGPDSRVVGTLSRGQQVRGTMHRGLSGDSYWFKLADGRGYVSAINLSDGPPGPETAATASVRPPLPNGTYCSVITNSGNLRIRNAPAGAVIGAMPRGSRFQAFDQQYDRAGYIWVHIQPIDGRYPIGWVLSSYISC</sequence>
<protein>
    <recommendedName>
        <fullName evidence="4">SH3 domain-containing protein</fullName>
    </recommendedName>
</protein>
<proteinExistence type="predicted"/>
<evidence type="ECO:0000313" key="2">
    <source>
        <dbReference type="EMBL" id="QJQ32358.1"/>
    </source>
</evidence>
<keyword evidence="3" id="KW-1185">Reference proteome</keyword>
<feature type="transmembrane region" description="Helical" evidence="1">
    <location>
        <begin position="61"/>
        <end position="81"/>
    </location>
</feature>
<gene>
    <name evidence="2" type="ORF">GV829_07755</name>
</gene>
<keyword evidence="1" id="KW-0812">Transmembrane</keyword>
<dbReference type="KEGG" id="slan:GV829_07755"/>
<organism evidence="2 3">
    <name type="scientific">Sphingomonas lacunae</name>
    <dbReference type="NCBI Taxonomy" id="2698828"/>
    <lineage>
        <taxon>Bacteria</taxon>
        <taxon>Pseudomonadati</taxon>
        <taxon>Pseudomonadota</taxon>
        <taxon>Alphaproteobacteria</taxon>
        <taxon>Sphingomonadales</taxon>
        <taxon>Sphingomonadaceae</taxon>
        <taxon>Sphingomonas</taxon>
    </lineage>
</organism>
<reference evidence="2 3" key="1">
    <citation type="submission" date="2020-01" db="EMBL/GenBank/DDBJ databases">
        <title>Sphingomonas sp. strain CSW-10.</title>
        <authorList>
            <person name="Chen W.-M."/>
        </authorList>
    </citation>
    <scope>NUCLEOTIDE SEQUENCE [LARGE SCALE GENOMIC DNA]</scope>
    <source>
        <strain evidence="2 3">CSW-10</strain>
    </source>
</reference>
<accession>A0A6M4ATB8</accession>
<evidence type="ECO:0008006" key="4">
    <source>
        <dbReference type="Google" id="ProtNLM"/>
    </source>
</evidence>
<dbReference type="RefSeq" id="WP_169945537.1">
    <property type="nucleotide sequence ID" value="NZ_CP053015.1"/>
</dbReference>
<keyword evidence="1" id="KW-0472">Membrane</keyword>
<dbReference type="Proteomes" id="UP000503018">
    <property type="component" value="Chromosome"/>
</dbReference>
<dbReference type="AlphaFoldDB" id="A0A6M4ATB8"/>
<keyword evidence="1" id="KW-1133">Transmembrane helix</keyword>
<evidence type="ECO:0000256" key="1">
    <source>
        <dbReference type="SAM" id="Phobius"/>
    </source>
</evidence>
<evidence type="ECO:0000313" key="3">
    <source>
        <dbReference type="Proteomes" id="UP000503018"/>
    </source>
</evidence>